<dbReference type="GO" id="GO:0008237">
    <property type="term" value="F:metallopeptidase activity"/>
    <property type="evidence" value="ECO:0007669"/>
    <property type="project" value="InterPro"/>
</dbReference>
<dbReference type="Gene3D" id="3.30.2290.10">
    <property type="entry name" value="PmbA/TldD superfamily"/>
    <property type="match status" value="1"/>
</dbReference>
<dbReference type="InterPro" id="IPR035068">
    <property type="entry name" value="TldD/PmbA_N"/>
</dbReference>
<evidence type="ECO:0000256" key="1">
    <source>
        <dbReference type="ARBA" id="ARBA00005836"/>
    </source>
</evidence>
<dbReference type="AlphaFoldDB" id="A0A235BWG6"/>
<feature type="domain" description="Metalloprotease TldD/E N-terminal" evidence="2">
    <location>
        <begin position="23"/>
        <end position="85"/>
    </location>
</feature>
<evidence type="ECO:0000313" key="5">
    <source>
        <dbReference type="Proteomes" id="UP000215559"/>
    </source>
</evidence>
<proteinExistence type="inferred from homology"/>
<comment type="caution">
    <text evidence="4">The sequence shown here is derived from an EMBL/GenBank/DDBJ whole genome shotgun (WGS) entry which is preliminary data.</text>
</comment>
<accession>A0A235BWG6</accession>
<dbReference type="EMBL" id="NOZP01000046">
    <property type="protein sequence ID" value="OYD16536.1"/>
    <property type="molecule type" value="Genomic_DNA"/>
</dbReference>
<organism evidence="4 5">
    <name type="scientific">candidate division WOR-3 bacterium JGI_Cruoil_03_51_56</name>
    <dbReference type="NCBI Taxonomy" id="1973747"/>
    <lineage>
        <taxon>Bacteria</taxon>
        <taxon>Bacteria division WOR-3</taxon>
    </lineage>
</organism>
<dbReference type="InterPro" id="IPR002510">
    <property type="entry name" value="Metalloprtase-TldD/E_N"/>
</dbReference>
<dbReference type="InterPro" id="IPR047657">
    <property type="entry name" value="PmbA"/>
</dbReference>
<evidence type="ECO:0000259" key="3">
    <source>
        <dbReference type="Pfam" id="PF19289"/>
    </source>
</evidence>
<dbReference type="SUPFAM" id="SSF111283">
    <property type="entry name" value="Putative modulator of DNA gyrase, PmbA/TldD"/>
    <property type="match status" value="1"/>
</dbReference>
<dbReference type="Pfam" id="PF19289">
    <property type="entry name" value="PmbA_TldD_3rd"/>
    <property type="match status" value="1"/>
</dbReference>
<sequence length="445" mass="49366">MQLEKFAKQTINLAAKLKLDDIELFLTYSRTLSAKIENRDINLELKEGIFNAGIRVIKKGKLGYVPITEPDLNVLRTGIKAALAKAGPAPFVNFAVLSDRKKRLELYDDRITRMLGSPSKIKNLARNIIERAFTVKGIENFEGGIGLNIEDRLVTTMHNRTPAFATRTAFSAFVDVNSRDFDFVAGRRMPDLEKVAKLGENLARSLPKRSTTPESEGMKGKKLPVIIHPLMLETILRNLVAEHIYASTVQEGMSRYRVGQQVAPITVTLWDDATAPYAESTFPTDDEGTNTRRTTVIENGMLKTLLYDRASAAKDGVESTGNGRHRPVLIEDEHEAPVRCTANDLFLAPGKTPLNRMIKGIKRGILLKYLLGFHTANRTTGDFTNTLYVGRIIRDGRLVALPEPGRWAVKGNALDCLKNITAVSRETINVASGVLPWVQVDLTVT</sequence>
<evidence type="ECO:0000313" key="4">
    <source>
        <dbReference type="EMBL" id="OYD16536.1"/>
    </source>
</evidence>
<reference evidence="4 5" key="1">
    <citation type="submission" date="2017-07" db="EMBL/GenBank/DDBJ databases">
        <title>Recovery of genomes from metagenomes via a dereplication, aggregation, and scoring strategy.</title>
        <authorList>
            <person name="Sieber C.M."/>
            <person name="Probst A.J."/>
            <person name="Sharrar A."/>
            <person name="Thomas B.C."/>
            <person name="Hess M."/>
            <person name="Tringe S.G."/>
            <person name="Banfield J.F."/>
        </authorList>
    </citation>
    <scope>NUCLEOTIDE SEQUENCE [LARGE SCALE GENOMIC DNA]</scope>
    <source>
        <strain evidence="4">JGI_Cruoil_03_51_56</strain>
    </source>
</reference>
<evidence type="ECO:0000259" key="2">
    <source>
        <dbReference type="Pfam" id="PF01523"/>
    </source>
</evidence>
<comment type="similarity">
    <text evidence="1">Belongs to the peptidase U62 family.</text>
</comment>
<name>A0A235BWG6_UNCW3</name>
<dbReference type="InterPro" id="IPR036059">
    <property type="entry name" value="TldD/PmbA_sf"/>
</dbReference>
<dbReference type="PANTHER" id="PTHR43421">
    <property type="entry name" value="METALLOPROTEASE PMBA"/>
    <property type="match status" value="1"/>
</dbReference>
<feature type="domain" description="Metalloprotease TldD/E C-terminal" evidence="3">
    <location>
        <begin position="221"/>
        <end position="442"/>
    </location>
</feature>
<dbReference type="Pfam" id="PF01523">
    <property type="entry name" value="PmbA_TldD_1st"/>
    <property type="match status" value="1"/>
</dbReference>
<dbReference type="InterPro" id="IPR045569">
    <property type="entry name" value="Metalloprtase-TldD/E_C"/>
</dbReference>
<evidence type="ECO:0008006" key="6">
    <source>
        <dbReference type="Google" id="ProtNLM"/>
    </source>
</evidence>
<dbReference type="GO" id="GO:0006508">
    <property type="term" value="P:proteolysis"/>
    <property type="evidence" value="ECO:0007669"/>
    <property type="project" value="InterPro"/>
</dbReference>
<dbReference type="GO" id="GO:0005829">
    <property type="term" value="C:cytosol"/>
    <property type="evidence" value="ECO:0007669"/>
    <property type="project" value="TreeGrafter"/>
</dbReference>
<dbReference type="PANTHER" id="PTHR43421:SF1">
    <property type="entry name" value="METALLOPROTEASE PMBA"/>
    <property type="match status" value="1"/>
</dbReference>
<dbReference type="Proteomes" id="UP000215559">
    <property type="component" value="Unassembled WGS sequence"/>
</dbReference>
<protein>
    <recommendedName>
        <fullName evidence="6">TldD/PmbA family protein</fullName>
    </recommendedName>
</protein>
<gene>
    <name evidence="4" type="ORF">CH330_02580</name>
</gene>